<evidence type="ECO:0000313" key="3">
    <source>
        <dbReference type="Proteomes" id="UP000796880"/>
    </source>
</evidence>
<dbReference type="EMBL" id="VOIH02000009">
    <property type="protein sequence ID" value="KAF3436919.1"/>
    <property type="molecule type" value="Genomic_DNA"/>
</dbReference>
<dbReference type="Proteomes" id="UP000796880">
    <property type="component" value="Unassembled WGS sequence"/>
</dbReference>
<feature type="compositionally biased region" description="Acidic residues" evidence="1">
    <location>
        <begin position="100"/>
        <end position="111"/>
    </location>
</feature>
<keyword evidence="3" id="KW-1185">Reference proteome</keyword>
<gene>
    <name evidence="2" type="ORF">FNV43_RR19672</name>
</gene>
<accession>A0A8K0DZ84</accession>
<name>A0A8K0DZ84_9ROSA</name>
<dbReference type="AlphaFoldDB" id="A0A8K0DZ84"/>
<proteinExistence type="predicted"/>
<reference evidence="2" key="1">
    <citation type="submission" date="2020-03" db="EMBL/GenBank/DDBJ databases">
        <title>A high-quality chromosome-level genome assembly of a woody plant with both climbing and erect habits, Rhamnella rubrinervis.</title>
        <authorList>
            <person name="Lu Z."/>
            <person name="Yang Y."/>
            <person name="Zhu X."/>
            <person name="Sun Y."/>
        </authorList>
    </citation>
    <scope>NUCLEOTIDE SEQUENCE</scope>
    <source>
        <strain evidence="2">BYM</strain>
        <tissue evidence="2">Leaf</tissue>
    </source>
</reference>
<feature type="region of interest" description="Disordered" evidence="1">
    <location>
        <begin position="79"/>
        <end position="111"/>
    </location>
</feature>
<evidence type="ECO:0000313" key="2">
    <source>
        <dbReference type="EMBL" id="KAF3436919.1"/>
    </source>
</evidence>
<evidence type="ECO:0000256" key="1">
    <source>
        <dbReference type="SAM" id="MobiDB-lite"/>
    </source>
</evidence>
<sequence>MGKLISSLMPVLCKRRGALVAESTAEPTTEPVRELVAKSLVEPCSKRVRFSDDLQSFSSIGCWDIGIVEDSIRQLKEDHGEQQGMANHLAAQGITNSNPEVEDPWDFPDSD</sequence>
<comment type="caution">
    <text evidence="2">The sequence shown here is derived from an EMBL/GenBank/DDBJ whole genome shotgun (WGS) entry which is preliminary data.</text>
</comment>
<organism evidence="2 3">
    <name type="scientific">Rhamnella rubrinervis</name>
    <dbReference type="NCBI Taxonomy" id="2594499"/>
    <lineage>
        <taxon>Eukaryota</taxon>
        <taxon>Viridiplantae</taxon>
        <taxon>Streptophyta</taxon>
        <taxon>Embryophyta</taxon>
        <taxon>Tracheophyta</taxon>
        <taxon>Spermatophyta</taxon>
        <taxon>Magnoliopsida</taxon>
        <taxon>eudicotyledons</taxon>
        <taxon>Gunneridae</taxon>
        <taxon>Pentapetalae</taxon>
        <taxon>rosids</taxon>
        <taxon>fabids</taxon>
        <taxon>Rosales</taxon>
        <taxon>Rhamnaceae</taxon>
        <taxon>rhamnoid group</taxon>
        <taxon>Rhamneae</taxon>
        <taxon>Rhamnella</taxon>
    </lineage>
</organism>
<protein>
    <submittedName>
        <fullName evidence="2">Uncharacterized protein</fullName>
    </submittedName>
</protein>